<evidence type="ECO:0000313" key="2">
    <source>
        <dbReference type="EMBL" id="CAG5145946.1"/>
    </source>
</evidence>
<gene>
    <name evidence="2" type="ORF">ALTATR162_LOCUS1796</name>
</gene>
<proteinExistence type="predicted"/>
<name>A0A8J2HUL4_9PLEO</name>
<feature type="compositionally biased region" description="Polar residues" evidence="1">
    <location>
        <begin position="296"/>
        <end position="309"/>
    </location>
</feature>
<feature type="region of interest" description="Disordered" evidence="1">
    <location>
        <begin position="281"/>
        <end position="309"/>
    </location>
</feature>
<sequence>MPPSRAAPLTSSFSVSDESNVVVCPLRNHDSSACRKRCTGEKRFRSMQEHIRRAHPEHYISKLPATEESFMLMVNTPPQERRPPPPATTSAAPQQTYDYGGNEHNSFFETDFGTNHVRTSDEMRRPSLLPAATAAAALASLHNHRAEYDWDSDPDAASDPDSKNYRPRARFAPTTIEQHINAEEPYYTSTSIQQELLPSSLARSPPGRSSTLPPGAHSLKPNRPRKSSIGQNARRGKHERQKSKDYSRRLSYDRKAYSAEPATAAAIMGKRWEDLIDAAASATEEDSRDLTPVPQSPNQSPHMMNNRTSLPPFNFASQLQSYTASPLNNALTPPPPDMSDLQPFPSVESSIESAMSGQTFHMPSQDQSPTSPQVSSFEKINGRKEGGVGGAVKRPEVQARVDSYMSQASNASNESVEEKKQRRMSRFREELDFEAEDILKAYAASESAVPSALPSLCTGVPVLLALPLFGGPLGGPPTLGGGGTPLPFFGA</sequence>
<dbReference type="AlphaFoldDB" id="A0A8J2HUL4"/>
<dbReference type="RefSeq" id="XP_043165329.1">
    <property type="nucleotide sequence ID" value="XM_043309394.1"/>
</dbReference>
<dbReference type="GeneID" id="67013169"/>
<accession>A0A8J2HUL4</accession>
<evidence type="ECO:0000313" key="3">
    <source>
        <dbReference type="Proteomes" id="UP000676310"/>
    </source>
</evidence>
<comment type="caution">
    <text evidence="2">The sequence shown here is derived from an EMBL/GenBank/DDBJ whole genome shotgun (WGS) entry which is preliminary data.</text>
</comment>
<feature type="region of interest" description="Disordered" evidence="1">
    <location>
        <begin position="148"/>
        <end position="167"/>
    </location>
</feature>
<feature type="compositionally biased region" description="Acidic residues" evidence="1">
    <location>
        <begin position="149"/>
        <end position="158"/>
    </location>
</feature>
<dbReference type="Proteomes" id="UP000676310">
    <property type="component" value="Unassembled WGS sequence"/>
</dbReference>
<dbReference type="OrthoDB" id="5405791at2759"/>
<organism evidence="2 3">
    <name type="scientific">Alternaria atra</name>
    <dbReference type="NCBI Taxonomy" id="119953"/>
    <lineage>
        <taxon>Eukaryota</taxon>
        <taxon>Fungi</taxon>
        <taxon>Dikarya</taxon>
        <taxon>Ascomycota</taxon>
        <taxon>Pezizomycotina</taxon>
        <taxon>Dothideomycetes</taxon>
        <taxon>Pleosporomycetidae</taxon>
        <taxon>Pleosporales</taxon>
        <taxon>Pleosporineae</taxon>
        <taxon>Pleosporaceae</taxon>
        <taxon>Alternaria</taxon>
        <taxon>Alternaria sect. Ulocladioides</taxon>
    </lineage>
</organism>
<dbReference type="EMBL" id="CAJRGZ010000015">
    <property type="protein sequence ID" value="CAG5145946.1"/>
    <property type="molecule type" value="Genomic_DNA"/>
</dbReference>
<keyword evidence="3" id="KW-1185">Reference proteome</keyword>
<protein>
    <recommendedName>
        <fullName evidence="4">Transcription factor</fullName>
    </recommendedName>
</protein>
<evidence type="ECO:0000256" key="1">
    <source>
        <dbReference type="SAM" id="MobiDB-lite"/>
    </source>
</evidence>
<feature type="region of interest" description="Disordered" evidence="1">
    <location>
        <begin position="200"/>
        <end position="252"/>
    </location>
</feature>
<evidence type="ECO:0008006" key="4">
    <source>
        <dbReference type="Google" id="ProtNLM"/>
    </source>
</evidence>
<feature type="compositionally biased region" description="Basic and acidic residues" evidence="1">
    <location>
        <begin position="242"/>
        <end position="252"/>
    </location>
</feature>
<feature type="region of interest" description="Disordered" evidence="1">
    <location>
        <begin position="76"/>
        <end position="98"/>
    </location>
</feature>
<reference evidence="2" key="1">
    <citation type="submission" date="2021-05" db="EMBL/GenBank/DDBJ databases">
        <authorList>
            <person name="Stam R."/>
        </authorList>
    </citation>
    <scope>NUCLEOTIDE SEQUENCE</scope>
    <source>
        <strain evidence="2">CS162</strain>
    </source>
</reference>